<dbReference type="PANTHER" id="PTHR11941">
    <property type="entry name" value="ENOYL-COA HYDRATASE-RELATED"/>
    <property type="match status" value="1"/>
</dbReference>
<evidence type="ECO:0000256" key="8">
    <source>
        <dbReference type="RuleBase" id="RU003707"/>
    </source>
</evidence>
<evidence type="ECO:0000256" key="7">
    <source>
        <dbReference type="ARBA" id="ARBA00023717"/>
    </source>
</evidence>
<comment type="similarity">
    <text evidence="2 8">Belongs to the enoyl-CoA hydratase/isomerase family.</text>
</comment>
<keyword evidence="3" id="KW-0276">Fatty acid metabolism</keyword>
<evidence type="ECO:0000256" key="3">
    <source>
        <dbReference type="ARBA" id="ARBA00022832"/>
    </source>
</evidence>
<evidence type="ECO:0000256" key="5">
    <source>
        <dbReference type="ARBA" id="ARBA00023239"/>
    </source>
</evidence>
<dbReference type="GO" id="GO:0006635">
    <property type="term" value="P:fatty acid beta-oxidation"/>
    <property type="evidence" value="ECO:0007669"/>
    <property type="project" value="TreeGrafter"/>
</dbReference>
<dbReference type="AlphaFoldDB" id="A0A1L7CEN1"/>
<dbReference type="InterPro" id="IPR018376">
    <property type="entry name" value="Enoyl-CoA_hyd/isom_CS"/>
</dbReference>
<comment type="catalytic activity">
    <reaction evidence="6">
        <text>a (3S)-3-hydroxyacyl-CoA = a (2E)-enoyl-CoA + H2O</text>
        <dbReference type="Rhea" id="RHEA:16105"/>
        <dbReference type="ChEBI" id="CHEBI:15377"/>
        <dbReference type="ChEBI" id="CHEBI:57318"/>
        <dbReference type="ChEBI" id="CHEBI:58856"/>
        <dbReference type="EC" id="4.2.1.17"/>
    </reaction>
</comment>
<accession>A0A1L7CEN1</accession>
<dbReference type="GO" id="GO:0004300">
    <property type="term" value="F:enoyl-CoA hydratase activity"/>
    <property type="evidence" value="ECO:0007669"/>
    <property type="project" value="UniProtKB-EC"/>
</dbReference>
<dbReference type="NCBIfam" id="NF005891">
    <property type="entry name" value="PRK07854.1"/>
    <property type="match status" value="1"/>
</dbReference>
<dbReference type="STRING" id="1431546.CAQU_03610"/>
<comment type="function">
    <text evidence="1">Could possibly oxidize fatty acids using specific components.</text>
</comment>
<keyword evidence="5" id="KW-0456">Lyase</keyword>
<dbReference type="PROSITE" id="PS00166">
    <property type="entry name" value="ENOYL_COA_HYDRATASE"/>
    <property type="match status" value="1"/>
</dbReference>
<dbReference type="PANTHER" id="PTHR11941:SF169">
    <property type="entry name" value="(7AS)-7A-METHYL-1,5-DIOXO-2,3,5,6,7,7A-HEXAHYDRO-1H-INDENE-CARBOXYL-COA HYDROLASE"/>
    <property type="match status" value="1"/>
</dbReference>
<evidence type="ECO:0000256" key="1">
    <source>
        <dbReference type="ARBA" id="ARBA00002994"/>
    </source>
</evidence>
<dbReference type="Proteomes" id="UP000185478">
    <property type="component" value="Chromosome"/>
</dbReference>
<dbReference type="CDD" id="cd06558">
    <property type="entry name" value="crotonase-like"/>
    <property type="match status" value="1"/>
</dbReference>
<evidence type="ECO:0000256" key="2">
    <source>
        <dbReference type="ARBA" id="ARBA00005254"/>
    </source>
</evidence>
<dbReference type="Gene3D" id="3.90.226.10">
    <property type="entry name" value="2-enoyl-CoA Hydratase, Chain A, domain 1"/>
    <property type="match status" value="1"/>
</dbReference>
<dbReference type="InterPro" id="IPR029045">
    <property type="entry name" value="ClpP/crotonase-like_dom_sf"/>
</dbReference>
<comment type="catalytic activity">
    <reaction evidence="7">
        <text>a 4-saturated-(3S)-3-hydroxyacyl-CoA = a (3E)-enoyl-CoA + H2O</text>
        <dbReference type="Rhea" id="RHEA:20724"/>
        <dbReference type="ChEBI" id="CHEBI:15377"/>
        <dbReference type="ChEBI" id="CHEBI:58521"/>
        <dbReference type="ChEBI" id="CHEBI:137480"/>
        <dbReference type="EC" id="4.2.1.17"/>
    </reaction>
</comment>
<keyword evidence="4" id="KW-0443">Lipid metabolism</keyword>
<reference evidence="9 10" key="1">
    <citation type="submission" date="2014-08" db="EMBL/GenBank/DDBJ databases">
        <title>Complete genome sequence of Corynebacterium aquilae S-613T(T) (=DSM 44791(T)), isolated from the choana of a healthy golden eagle.</title>
        <authorList>
            <person name="Ruckert C."/>
            <person name="Albersmeier A."/>
            <person name="Winkler A."/>
            <person name="Kalinowski J."/>
        </authorList>
    </citation>
    <scope>NUCLEOTIDE SEQUENCE [LARGE SCALE GENOMIC DNA]</scope>
    <source>
        <strain evidence="9 10">S-613</strain>
    </source>
</reference>
<evidence type="ECO:0000256" key="6">
    <source>
        <dbReference type="ARBA" id="ARBA00023709"/>
    </source>
</evidence>
<keyword evidence="10" id="KW-1185">Reference proteome</keyword>
<evidence type="ECO:0000256" key="4">
    <source>
        <dbReference type="ARBA" id="ARBA00023098"/>
    </source>
</evidence>
<evidence type="ECO:0000313" key="9">
    <source>
        <dbReference type="EMBL" id="APT84306.1"/>
    </source>
</evidence>
<organism evidence="9 10">
    <name type="scientific">Corynebacterium aquilae DSM 44791</name>
    <dbReference type="NCBI Taxonomy" id="1431546"/>
    <lineage>
        <taxon>Bacteria</taxon>
        <taxon>Bacillati</taxon>
        <taxon>Actinomycetota</taxon>
        <taxon>Actinomycetes</taxon>
        <taxon>Mycobacteriales</taxon>
        <taxon>Corynebacteriaceae</taxon>
        <taxon>Corynebacterium</taxon>
    </lineage>
</organism>
<dbReference type="OrthoDB" id="3569436at2"/>
<evidence type="ECO:0000313" key="10">
    <source>
        <dbReference type="Proteomes" id="UP000185478"/>
    </source>
</evidence>
<gene>
    <name evidence="9" type="ORF">CAQU_03610</name>
</gene>
<evidence type="ECO:0008006" key="11">
    <source>
        <dbReference type="Google" id="ProtNLM"/>
    </source>
</evidence>
<dbReference type="EMBL" id="CP009245">
    <property type="protein sequence ID" value="APT84306.1"/>
    <property type="molecule type" value="Genomic_DNA"/>
</dbReference>
<dbReference type="KEGG" id="caqu:CAQU_03610"/>
<protein>
    <recommendedName>
        <fullName evidence="11">Enoyl-CoA hydratase</fullName>
    </recommendedName>
</protein>
<proteinExistence type="inferred from homology"/>
<dbReference type="Pfam" id="PF00378">
    <property type="entry name" value="ECH_1"/>
    <property type="match status" value="1"/>
</dbReference>
<sequence>MRAHTSEVLRLEVDRHVLIATITREHKRNALDEHTCNEIAAVLNDIAAVDEQQPVDPPIRAVLIRGEGSAFCAGADLSGSVYGDTFHAALHGMLQSIISFPYPVIADVQGPAVGAGTQLSLACDLRVVGPAGWFMVPPAKLGFALDNWTLRRTEHLVGGGYARTIMLAGMKVDQEKALVSGFASSGGDSAAALEFAHQVAGGAPLSVKHLKDVLNDAGYGFELTAKQQAAYEQCWASQDAQEARTARAEKRAPHFRGH</sequence>
<dbReference type="InterPro" id="IPR001753">
    <property type="entry name" value="Enoyl-CoA_hydra/iso"/>
</dbReference>
<dbReference type="SUPFAM" id="SSF52096">
    <property type="entry name" value="ClpP/crotonase"/>
    <property type="match status" value="1"/>
</dbReference>
<name>A0A1L7CEN1_9CORY</name>